<accession>A0A2G8K3V5</accession>
<dbReference type="EMBL" id="MRZV01000912">
    <property type="protein sequence ID" value="PIK42687.1"/>
    <property type="molecule type" value="Genomic_DNA"/>
</dbReference>
<dbReference type="AlphaFoldDB" id="A0A2G8K3V5"/>
<gene>
    <name evidence="1" type="ORF">BSL78_20456</name>
</gene>
<sequence>MASTGDSLKRLYQRTLSRIQINQIKTLQLYEIVKSKRFQTYNTVLTHHDVLNVSGINHFPSYFTTFGQSQINNVSNFLLKHVEFSKLIRDALRCALDDEIWLRSRHPNMVIYNGRISHLINGINLFLLEVSTISARLGNTFQPSSMSSVTFDPCDVTCVKQRGLFVLQEFQHYLQLSYGNFYNLLMHED</sequence>
<proteinExistence type="predicted"/>
<comment type="caution">
    <text evidence="1">The sequence shown here is derived from an EMBL/GenBank/DDBJ whole genome shotgun (WGS) entry which is preliminary data.</text>
</comment>
<dbReference type="Proteomes" id="UP000230750">
    <property type="component" value="Unassembled WGS sequence"/>
</dbReference>
<evidence type="ECO:0000313" key="1">
    <source>
        <dbReference type="EMBL" id="PIK42687.1"/>
    </source>
</evidence>
<name>A0A2G8K3V5_STIJA</name>
<organism evidence="1 2">
    <name type="scientific">Stichopus japonicus</name>
    <name type="common">Sea cucumber</name>
    <dbReference type="NCBI Taxonomy" id="307972"/>
    <lineage>
        <taxon>Eukaryota</taxon>
        <taxon>Metazoa</taxon>
        <taxon>Echinodermata</taxon>
        <taxon>Eleutherozoa</taxon>
        <taxon>Echinozoa</taxon>
        <taxon>Holothuroidea</taxon>
        <taxon>Aspidochirotacea</taxon>
        <taxon>Aspidochirotida</taxon>
        <taxon>Stichopodidae</taxon>
        <taxon>Apostichopus</taxon>
    </lineage>
</organism>
<reference evidence="1 2" key="1">
    <citation type="journal article" date="2017" name="PLoS Biol.">
        <title>The sea cucumber genome provides insights into morphological evolution and visceral regeneration.</title>
        <authorList>
            <person name="Zhang X."/>
            <person name="Sun L."/>
            <person name="Yuan J."/>
            <person name="Sun Y."/>
            <person name="Gao Y."/>
            <person name="Zhang L."/>
            <person name="Li S."/>
            <person name="Dai H."/>
            <person name="Hamel J.F."/>
            <person name="Liu C."/>
            <person name="Yu Y."/>
            <person name="Liu S."/>
            <person name="Lin W."/>
            <person name="Guo K."/>
            <person name="Jin S."/>
            <person name="Xu P."/>
            <person name="Storey K.B."/>
            <person name="Huan P."/>
            <person name="Zhang T."/>
            <person name="Zhou Y."/>
            <person name="Zhang J."/>
            <person name="Lin C."/>
            <person name="Li X."/>
            <person name="Xing L."/>
            <person name="Huo D."/>
            <person name="Sun M."/>
            <person name="Wang L."/>
            <person name="Mercier A."/>
            <person name="Li F."/>
            <person name="Yang H."/>
            <person name="Xiang J."/>
        </authorList>
    </citation>
    <scope>NUCLEOTIDE SEQUENCE [LARGE SCALE GENOMIC DNA]</scope>
    <source>
        <strain evidence="1">Shaxun</strain>
        <tissue evidence="1">Muscle</tissue>
    </source>
</reference>
<keyword evidence="2" id="KW-1185">Reference proteome</keyword>
<protein>
    <submittedName>
        <fullName evidence="1">Uncharacterized protein</fullName>
    </submittedName>
</protein>
<evidence type="ECO:0000313" key="2">
    <source>
        <dbReference type="Proteomes" id="UP000230750"/>
    </source>
</evidence>